<feature type="region of interest" description="Disordered" evidence="1">
    <location>
        <begin position="266"/>
        <end position="306"/>
    </location>
</feature>
<feature type="compositionally biased region" description="Polar residues" evidence="1">
    <location>
        <begin position="228"/>
        <end position="253"/>
    </location>
</feature>
<evidence type="ECO:0000256" key="2">
    <source>
        <dbReference type="SAM" id="SignalP"/>
    </source>
</evidence>
<keyword evidence="2" id="KW-0732">Signal</keyword>
<proteinExistence type="predicted"/>
<evidence type="ECO:0000256" key="1">
    <source>
        <dbReference type="SAM" id="MobiDB-lite"/>
    </source>
</evidence>
<reference evidence="3" key="1">
    <citation type="submission" date="2024-06" db="EMBL/GenBank/DDBJ databases">
        <authorList>
            <person name="Liu X."/>
            <person name="Lenzi L."/>
            <person name="Haldenby T S."/>
            <person name="Uol C."/>
        </authorList>
    </citation>
    <scope>NUCLEOTIDE SEQUENCE</scope>
</reference>
<feature type="compositionally biased region" description="Polar residues" evidence="1">
    <location>
        <begin position="31"/>
        <end position="53"/>
    </location>
</feature>
<name>A0AAV2SYV1_CALDB</name>
<evidence type="ECO:0000313" key="4">
    <source>
        <dbReference type="Proteomes" id="UP001497525"/>
    </source>
</evidence>
<feature type="region of interest" description="Disordered" evidence="1">
    <location>
        <begin position="20"/>
        <end position="253"/>
    </location>
</feature>
<feature type="chain" id="PRO_5043495024" evidence="2">
    <location>
        <begin position="21"/>
        <end position="333"/>
    </location>
</feature>
<dbReference type="EMBL" id="CAXLJL010000063">
    <property type="protein sequence ID" value="CAL5130373.1"/>
    <property type="molecule type" value="Genomic_DNA"/>
</dbReference>
<organism evidence="3 4">
    <name type="scientific">Calicophoron daubneyi</name>
    <name type="common">Rumen fluke</name>
    <name type="synonym">Paramphistomum daubneyi</name>
    <dbReference type="NCBI Taxonomy" id="300641"/>
    <lineage>
        <taxon>Eukaryota</taxon>
        <taxon>Metazoa</taxon>
        <taxon>Spiralia</taxon>
        <taxon>Lophotrochozoa</taxon>
        <taxon>Platyhelminthes</taxon>
        <taxon>Trematoda</taxon>
        <taxon>Digenea</taxon>
        <taxon>Plagiorchiida</taxon>
        <taxon>Pronocephalata</taxon>
        <taxon>Paramphistomoidea</taxon>
        <taxon>Paramphistomidae</taxon>
        <taxon>Calicophoron</taxon>
    </lineage>
</organism>
<feature type="compositionally biased region" description="Basic and acidic residues" evidence="1">
    <location>
        <begin position="266"/>
        <end position="280"/>
    </location>
</feature>
<comment type="caution">
    <text evidence="3">The sequence shown here is derived from an EMBL/GenBank/DDBJ whole genome shotgun (WGS) entry which is preliminary data.</text>
</comment>
<feature type="compositionally biased region" description="Basic and acidic residues" evidence="1">
    <location>
        <begin position="161"/>
        <end position="183"/>
    </location>
</feature>
<evidence type="ECO:0000313" key="3">
    <source>
        <dbReference type="EMBL" id="CAL5130373.1"/>
    </source>
</evidence>
<feature type="compositionally biased region" description="Gly residues" evidence="1">
    <location>
        <begin position="104"/>
        <end position="115"/>
    </location>
</feature>
<dbReference type="Proteomes" id="UP001497525">
    <property type="component" value="Unassembled WGS sequence"/>
</dbReference>
<gene>
    <name evidence="3" type="ORF">CDAUBV1_LOCUS1988</name>
</gene>
<sequence length="333" mass="34614">MKKSIAALVYLVTFLGLTNGEPVPQEYTIHPSESQETVVTEKSFLLYTTSSTAHQEEGKEGEEEQPEGGDTRESQGESADAQSEAGHLISTERPPQEEEDAGEKGGNQLHGGDGAETGQEKESQFDTIGAEGKREGESPTASESESVDEEIHAGSEAVDGESEREGESPTASERESVDGEIHAGSEAVDGEGEGERESSTAGGSESLGEVSSDGSGSDHIGTRPVSVTDGSPLSSLYTSSEISELNPTTSTVHETVISEPGFLLYTDDHSLSDAGTTKEEADSEAISGSPAEDCESAGNEANVKSPLSVSISGSIRLTCKEGPKGACDDHGEQ</sequence>
<accession>A0AAV2SYV1</accession>
<dbReference type="AlphaFoldDB" id="A0AAV2SYV1"/>
<feature type="signal peptide" evidence="2">
    <location>
        <begin position="1"/>
        <end position="20"/>
    </location>
</feature>
<protein>
    <submittedName>
        <fullName evidence="3">Uncharacterized protein</fullName>
    </submittedName>
</protein>